<dbReference type="InterPro" id="IPR006522">
    <property type="entry name" value="Phage_virion_morphogenesis"/>
</dbReference>
<dbReference type="Pfam" id="PF05069">
    <property type="entry name" value="Phage_tail_S"/>
    <property type="match status" value="1"/>
</dbReference>
<keyword evidence="2" id="KW-1185">Reference proteome</keyword>
<dbReference type="RefSeq" id="YP_009188545.1">
    <property type="nucleotide sequence ID" value="NC_028667.1"/>
</dbReference>
<evidence type="ECO:0000313" key="1">
    <source>
        <dbReference type="EMBL" id="CUS27816.1"/>
    </source>
</evidence>
<dbReference type="KEGG" id="vg:26517336"/>
<name>A0A0S4L546_9CAUD</name>
<gene>
    <name evidence="1" type="primary">PM105_34</name>
</gene>
<proteinExistence type="predicted"/>
<protein>
    <submittedName>
        <fullName evidence="1">Putative virion morphogenesis protein</fullName>
    </submittedName>
</protein>
<dbReference type="GeneID" id="26517336"/>
<reference evidence="1 2" key="1">
    <citation type="journal article" date="2016" name="Genome Announc.">
        <title>Complete Genome Sequence of PM105, a New Pseudomonas aeruginosa B3-Like Transposable Phage.</title>
        <authorList>
            <person name="Pourcel C."/>
            <person name="Midoux C."/>
            <person name="Bourkaltseva M."/>
            <person name="Pleteneva E."/>
            <person name="Krylov V."/>
        </authorList>
    </citation>
    <scope>NUCLEOTIDE SEQUENCE [LARGE SCALE GENOMIC DNA]</scope>
</reference>
<dbReference type="Proteomes" id="UP000204666">
    <property type="component" value="Genome"/>
</dbReference>
<accession>A0A0S4L546</accession>
<evidence type="ECO:0000313" key="2">
    <source>
        <dbReference type="Proteomes" id="UP000204666"/>
    </source>
</evidence>
<sequence length="189" mass="21212">MSGARIELEFDSQQVTQALSAAAATLRSPTKILEDLIEPLLDIHQARFVAQRAPDGTPWAALSPRYQARKRRNRDKILTASGDLRKLAGQVEGDTLLFGTNLPYGAIHQFGGTIQRQERQSTVYFRMNERTGEVGRQFVPKRRSNFAQDVRIGPYTITMPARPWLGTSDTDDAKLLQRVMSLINSTLQN</sequence>
<dbReference type="NCBIfam" id="TIGR01635">
    <property type="entry name" value="tail_comp_S"/>
    <property type="match status" value="1"/>
</dbReference>
<organism evidence="1 2">
    <name type="scientific">Pseudomonas phage vB_PaeS_PM105</name>
    <dbReference type="NCBI Taxonomy" id="1743016"/>
    <lineage>
        <taxon>Viruses</taxon>
        <taxon>Duplodnaviria</taxon>
        <taxon>Heunggongvirae</taxon>
        <taxon>Uroviricota</taxon>
        <taxon>Caudoviricetes</taxon>
        <taxon>Guarnerosvirinae</taxon>
        <taxon>Mechnikovvirus</taxon>
        <taxon>Mechnikovvirus PM105</taxon>
        <taxon>Beetrevirus PM105</taxon>
    </lineage>
</organism>
<dbReference type="OrthoDB" id="12183at10239"/>
<dbReference type="EMBL" id="LN898172">
    <property type="protein sequence ID" value="CUS27816.1"/>
    <property type="molecule type" value="Genomic_DNA"/>
</dbReference>